<name>A0A4Z1T4N4_GIAMU</name>
<comment type="similarity">
    <text evidence="6">Belongs to the TRAFAC class myosin-kinesin ATPase superfamily. Kinesin family.</text>
</comment>
<keyword evidence="4 7" id="KW-0175">Coiled coil</keyword>
<feature type="compositionally biased region" description="Low complexity" evidence="8">
    <location>
        <begin position="372"/>
        <end position="393"/>
    </location>
</feature>
<accession>A0A4Z1T4N4</accession>
<protein>
    <submittedName>
        <fullName evidence="10">Kinesin-6</fullName>
    </submittedName>
</protein>
<dbReference type="Gene3D" id="3.40.850.10">
    <property type="entry name" value="Kinesin motor domain"/>
    <property type="match status" value="1"/>
</dbReference>
<feature type="region of interest" description="Disordered" evidence="8">
    <location>
        <begin position="638"/>
        <end position="662"/>
    </location>
</feature>
<feature type="compositionally biased region" description="Basic and acidic residues" evidence="8">
    <location>
        <begin position="400"/>
        <end position="414"/>
    </location>
</feature>
<keyword evidence="3 6" id="KW-0067">ATP-binding</keyword>
<dbReference type="GO" id="GO:0005524">
    <property type="term" value="F:ATP binding"/>
    <property type="evidence" value="ECO:0007669"/>
    <property type="project" value="UniProtKB-UniRule"/>
</dbReference>
<evidence type="ECO:0000256" key="7">
    <source>
        <dbReference type="SAM" id="Coils"/>
    </source>
</evidence>
<evidence type="ECO:0000256" key="4">
    <source>
        <dbReference type="ARBA" id="ARBA00023054"/>
    </source>
</evidence>
<dbReference type="SMART" id="SM00129">
    <property type="entry name" value="KISc"/>
    <property type="match status" value="1"/>
</dbReference>
<dbReference type="AlphaFoldDB" id="A0A4Z1T4N4"/>
<feature type="region of interest" description="Disordered" evidence="8">
    <location>
        <begin position="546"/>
        <end position="609"/>
    </location>
</feature>
<reference evidence="10 11" key="1">
    <citation type="submission" date="2019-05" db="EMBL/GenBank/DDBJ databases">
        <title>The compact genome of Giardia muris reveals important steps in the evolution of intestinal protozoan parasites.</title>
        <authorList>
            <person name="Xu F."/>
            <person name="Jimenez-Gonzalez A."/>
            <person name="Einarsson E."/>
            <person name="Astvaldsson A."/>
            <person name="Peirasmaki D."/>
            <person name="Eckmann L."/>
            <person name="Andersson J.O."/>
            <person name="Svard S.G."/>
            <person name="Jerlstrom-Hultqvist J."/>
        </authorList>
    </citation>
    <scope>NUCLEOTIDE SEQUENCE [LARGE SCALE GENOMIC DNA]</scope>
    <source>
        <strain evidence="10 11">Roberts-Thomson</strain>
    </source>
</reference>
<feature type="region of interest" description="Disordered" evidence="8">
    <location>
        <begin position="332"/>
        <end position="414"/>
    </location>
</feature>
<dbReference type="PANTHER" id="PTHR47968:SF36">
    <property type="entry name" value="KINESIN HEAVY CHAIN ISOFORM X1"/>
    <property type="match status" value="1"/>
</dbReference>
<organism evidence="10 11">
    <name type="scientific">Giardia muris</name>
    <dbReference type="NCBI Taxonomy" id="5742"/>
    <lineage>
        <taxon>Eukaryota</taxon>
        <taxon>Metamonada</taxon>
        <taxon>Diplomonadida</taxon>
        <taxon>Hexamitidae</taxon>
        <taxon>Giardiinae</taxon>
        <taxon>Giardia</taxon>
    </lineage>
</organism>
<evidence type="ECO:0000256" key="8">
    <source>
        <dbReference type="SAM" id="MobiDB-lite"/>
    </source>
</evidence>
<dbReference type="EMBL" id="VDLU01000002">
    <property type="protein sequence ID" value="TNJ28953.1"/>
    <property type="molecule type" value="Genomic_DNA"/>
</dbReference>
<proteinExistence type="inferred from homology"/>
<evidence type="ECO:0000313" key="10">
    <source>
        <dbReference type="EMBL" id="TNJ28953.1"/>
    </source>
</evidence>
<dbReference type="OrthoDB" id="3176171at2759"/>
<dbReference type="GO" id="GO:0005874">
    <property type="term" value="C:microtubule"/>
    <property type="evidence" value="ECO:0007669"/>
    <property type="project" value="UniProtKB-KW"/>
</dbReference>
<evidence type="ECO:0000313" key="11">
    <source>
        <dbReference type="Proteomes" id="UP000315496"/>
    </source>
</evidence>
<comment type="caution">
    <text evidence="10">The sequence shown here is derived from an EMBL/GenBank/DDBJ whole genome shotgun (WGS) entry which is preliminary data.</text>
</comment>
<feature type="coiled-coil region" evidence="7">
    <location>
        <begin position="719"/>
        <end position="746"/>
    </location>
</feature>
<dbReference type="GO" id="GO:0008017">
    <property type="term" value="F:microtubule binding"/>
    <property type="evidence" value="ECO:0007669"/>
    <property type="project" value="InterPro"/>
</dbReference>
<evidence type="ECO:0000256" key="2">
    <source>
        <dbReference type="ARBA" id="ARBA00022741"/>
    </source>
</evidence>
<evidence type="ECO:0000256" key="5">
    <source>
        <dbReference type="ARBA" id="ARBA00023175"/>
    </source>
</evidence>
<dbReference type="InterPro" id="IPR027417">
    <property type="entry name" value="P-loop_NTPase"/>
</dbReference>
<keyword evidence="5 6" id="KW-0505">Motor protein</keyword>
<dbReference type="PANTHER" id="PTHR47968">
    <property type="entry name" value="CENTROMERE PROTEIN E"/>
    <property type="match status" value="1"/>
</dbReference>
<feature type="compositionally biased region" description="Basic and acidic residues" evidence="8">
    <location>
        <begin position="583"/>
        <end position="598"/>
    </location>
</feature>
<evidence type="ECO:0000256" key="6">
    <source>
        <dbReference type="PROSITE-ProRule" id="PRU00283"/>
    </source>
</evidence>
<dbReference type="PROSITE" id="PS50067">
    <property type="entry name" value="KINESIN_MOTOR_2"/>
    <property type="match status" value="1"/>
</dbReference>
<feature type="binding site" evidence="6">
    <location>
        <begin position="116"/>
        <end position="123"/>
    </location>
    <ligand>
        <name>ATP</name>
        <dbReference type="ChEBI" id="CHEBI:30616"/>
    </ligand>
</feature>
<keyword evidence="1" id="KW-0493">Microtubule</keyword>
<dbReference type="GO" id="GO:0007018">
    <property type="term" value="P:microtubule-based movement"/>
    <property type="evidence" value="ECO:0007669"/>
    <property type="project" value="InterPro"/>
</dbReference>
<evidence type="ECO:0000256" key="1">
    <source>
        <dbReference type="ARBA" id="ARBA00022701"/>
    </source>
</evidence>
<dbReference type="Pfam" id="PF00225">
    <property type="entry name" value="Kinesin"/>
    <property type="match status" value="2"/>
</dbReference>
<sequence length="1162" mass="126343">MLPPKLTQRQAKASQPTRMQVVVRVRPPTKSEYEAGVTALMFSENAIQVRTNATRRPESLTDGPVIADNTQTRERKFTFDHLFEPNSSQNEVYYSIGQDLVDAALSGVNAALICYGVTGSGKTYSLSNLEPGKEGLVVRCCTHLFEKAAEDHADVTISVSYYQIYLEQVYDLLPFETIDPVSGSQIKSIEQRTKKLSDPKQTIPGLPVREGRDGTVFVEGLSSHLCRSMAELQHLLTIGESNKFFASTQMNQASSRSHVILDLRISVNARRTPSHGSERLYSTFLFVDLAGSERQSRTEATGRRLEEAKFINKSLTALGKIVAALSNKGAAETKSELHQSSVSKQRSSSAASSTPSLARDPLYDDYLDDDLGASGSSSGKSSNSSTRSHSPSGTALQKSASRDSLTEESAKQHIPWRDSKLTRLLKNVLGGNSRATLMVNVSPADSMIHETVTSLMFGKRAMSIVQAPRVNIAGSLKAISEQMQAELDDMSERLVKAEEENTRLKTFVLELEDQNHILTEQLAAKTRELAETEAYYKDVFDRLRGSTAGSRPPSGTHDCSLSIESPISRGYSKPGLSISPSHKHFDEGPLLADHRSMSPRDSCTGPDPGVTVNSLSTLVAAKALLTNKSVYDGIPRYGSADSPGLDSPRQQASQRKRASAGSDELFHGATVVSPISPKQELVRELKAAFACPDSLQNVSTASNSGLAAASARGSTLSMREDVEAELVLLRSENLELQQKCQALLRQAKAGSSQEQGAENEISSTKELHQQRKLFTEITAYLRSLAIIKCINYRDGYAVEPQHVSKLLTLLTSLDEASSKHSYVLILRELIKLEVLMMMVLENKAQMKDMMAASISSTANMPHAAPTSSATVRQLLSNVSEASAADYFIAEDLFAWIKDLDESTLIDPKTTRVRFVADQGMGGPQQITVRNQTARVRGESELAENTVSTQTLMVETNSPDQIPARFADSAPCLASAKADARKLNLYEIGQMSTTLSSARVPADIPASMMENIAIQSVRLFADIVSAIGNSTAASKATLSSFETATSTPEQCLEFAKLVDGALASLNTDFSLLREIIIVYELYIEKLLEFARSAPESIRAAGDLDAYALVLSRIKQTLQASGDAVLVGLGKQLNMCNTPVTSLRLFADYFSDNRLVGRQPALAT</sequence>
<feature type="coiled-coil region" evidence="7">
    <location>
        <begin position="480"/>
        <end position="528"/>
    </location>
</feature>
<evidence type="ECO:0000259" key="9">
    <source>
        <dbReference type="PROSITE" id="PS50067"/>
    </source>
</evidence>
<dbReference type="Proteomes" id="UP000315496">
    <property type="component" value="Chromosome 2"/>
</dbReference>
<keyword evidence="2 6" id="KW-0547">Nucleotide-binding</keyword>
<dbReference type="PRINTS" id="PR00380">
    <property type="entry name" value="KINESINHEAVY"/>
</dbReference>
<dbReference type="GO" id="GO:0003777">
    <property type="term" value="F:microtubule motor activity"/>
    <property type="evidence" value="ECO:0007669"/>
    <property type="project" value="InterPro"/>
</dbReference>
<dbReference type="PROSITE" id="PS00411">
    <property type="entry name" value="KINESIN_MOTOR_1"/>
    <property type="match status" value="1"/>
</dbReference>
<dbReference type="InterPro" id="IPR001752">
    <property type="entry name" value="Kinesin_motor_dom"/>
</dbReference>
<feature type="compositionally biased region" description="Low complexity" evidence="8">
    <location>
        <begin position="340"/>
        <end position="360"/>
    </location>
</feature>
<feature type="domain" description="Kinesin motor" evidence="9">
    <location>
        <begin position="18"/>
        <end position="464"/>
    </location>
</feature>
<dbReference type="InterPro" id="IPR036961">
    <property type="entry name" value="Kinesin_motor_dom_sf"/>
</dbReference>
<evidence type="ECO:0000256" key="3">
    <source>
        <dbReference type="ARBA" id="ARBA00022840"/>
    </source>
</evidence>
<dbReference type="InterPro" id="IPR019821">
    <property type="entry name" value="Kinesin_motor_CS"/>
</dbReference>
<gene>
    <name evidence="10" type="ORF">GMRT_11401</name>
</gene>
<keyword evidence="11" id="KW-1185">Reference proteome</keyword>
<dbReference type="SUPFAM" id="SSF52540">
    <property type="entry name" value="P-loop containing nucleoside triphosphate hydrolases"/>
    <property type="match status" value="1"/>
</dbReference>
<dbReference type="InterPro" id="IPR027640">
    <property type="entry name" value="Kinesin-like_fam"/>
</dbReference>
<dbReference type="VEuPathDB" id="GiardiaDB:GMRT_11401"/>